<organism evidence="1 2">
    <name type="scientific">Tetragonisca angustula</name>
    <dbReference type="NCBI Taxonomy" id="166442"/>
    <lineage>
        <taxon>Eukaryota</taxon>
        <taxon>Metazoa</taxon>
        <taxon>Ecdysozoa</taxon>
        <taxon>Arthropoda</taxon>
        <taxon>Hexapoda</taxon>
        <taxon>Insecta</taxon>
        <taxon>Pterygota</taxon>
        <taxon>Neoptera</taxon>
        <taxon>Endopterygota</taxon>
        <taxon>Hymenoptera</taxon>
        <taxon>Apocrita</taxon>
        <taxon>Aculeata</taxon>
        <taxon>Apoidea</taxon>
        <taxon>Anthophila</taxon>
        <taxon>Apidae</taxon>
        <taxon>Tetragonisca</taxon>
    </lineage>
</organism>
<protein>
    <submittedName>
        <fullName evidence="1">Uncharacterized protein</fullName>
    </submittedName>
</protein>
<reference evidence="1 2" key="1">
    <citation type="submission" date="2024-05" db="EMBL/GenBank/DDBJ databases">
        <title>The nuclear and mitochondrial genome assemblies of Tetragonisca angustula (Apidae: Meliponini), a tiny yet remarkable pollinator in the Neotropics.</title>
        <authorList>
            <person name="Ferrari R."/>
            <person name="Ricardo P.C."/>
            <person name="Dias F.C."/>
            <person name="Araujo N.S."/>
            <person name="Soares D.O."/>
            <person name="Zhou Q.-S."/>
            <person name="Zhu C.-D."/>
            <person name="Coutinho L."/>
            <person name="Airas M.C."/>
            <person name="Batista T.M."/>
        </authorList>
    </citation>
    <scope>NUCLEOTIDE SEQUENCE [LARGE SCALE GENOMIC DNA]</scope>
    <source>
        <strain evidence="1">ASF017062</strain>
        <tissue evidence="1">Abdomen</tissue>
    </source>
</reference>
<proteinExistence type="predicted"/>
<name>A0AAW1AKN2_9HYME</name>
<accession>A0AAW1AKN2</accession>
<keyword evidence="2" id="KW-1185">Reference proteome</keyword>
<gene>
    <name evidence="1" type="ORF">QLX08_000115</name>
</gene>
<evidence type="ECO:0000313" key="1">
    <source>
        <dbReference type="EMBL" id="KAK9310534.1"/>
    </source>
</evidence>
<dbReference type="Proteomes" id="UP001432146">
    <property type="component" value="Unassembled WGS sequence"/>
</dbReference>
<comment type="caution">
    <text evidence="1">The sequence shown here is derived from an EMBL/GenBank/DDBJ whole genome shotgun (WGS) entry which is preliminary data.</text>
</comment>
<dbReference type="EMBL" id="JAWNGG020000002">
    <property type="protein sequence ID" value="KAK9310534.1"/>
    <property type="molecule type" value="Genomic_DNA"/>
</dbReference>
<dbReference type="AlphaFoldDB" id="A0AAW1AKN2"/>
<sequence>MDIYLALSSLLSGKSVAKAHSSVPGLSDSVIVGALAESYPGPGGRGVPMGLGPVCPLVHSSSPFWRI</sequence>
<evidence type="ECO:0000313" key="2">
    <source>
        <dbReference type="Proteomes" id="UP001432146"/>
    </source>
</evidence>